<sequence length="307" mass="34411">MCCSLDSSKLELLLLSILAMSIPMALGIVSPPSLALTAASVLALISLSILGVLETRGIHMKYSKFFNASSSSFSSKVPSRVGMFLLYTPAFLVGVASFWLFPDGDLRFLLLKSAITIHFFKRIFEVSFPVPGFSLLSFLLCFNVIVEQILQVGFIHKYSGDMALDTFIIISVSYFFLSLSLIYTHILNQQLPEPSIDLKYPGIVLFLVGIGGNFYHHYLLSKLRAKGGRDYKIPKGGLFELVVCPHYLFEILGFLGISLISQTLYSFSVTLGSAVYLVCRSYVTRRWYMSKFEDFPRETRAIIPYVF</sequence>
<evidence type="ECO:0000256" key="1">
    <source>
        <dbReference type="ARBA" id="ARBA00004141"/>
    </source>
</evidence>
<evidence type="ECO:0000313" key="8">
    <source>
        <dbReference type="EMBL" id="KAK8999186.1"/>
    </source>
</evidence>
<accession>A0ABR2QES4</accession>
<protein>
    <recommendedName>
        <fullName evidence="7">3-oxo-5-alpha-steroid 4-dehydrogenase C-terminal domain-containing protein</fullName>
    </recommendedName>
</protein>
<proteinExistence type="inferred from homology"/>
<dbReference type="Proteomes" id="UP001396334">
    <property type="component" value="Unassembled WGS sequence"/>
</dbReference>
<feature type="transmembrane region" description="Helical" evidence="6">
    <location>
        <begin position="263"/>
        <end position="283"/>
    </location>
</feature>
<dbReference type="InterPro" id="IPR001104">
    <property type="entry name" value="3-oxo-5_a-steroid_4-DH_C"/>
</dbReference>
<comment type="caution">
    <text evidence="8">The sequence shown here is derived from an EMBL/GenBank/DDBJ whole genome shotgun (WGS) entry which is preliminary data.</text>
</comment>
<name>A0ABR2QES4_9ROSI</name>
<comment type="similarity">
    <text evidence="2">Belongs to the steroid 5-alpha reductase family.</text>
</comment>
<feature type="transmembrane region" description="Helical" evidence="6">
    <location>
        <begin position="237"/>
        <end position="257"/>
    </location>
</feature>
<keyword evidence="3 6" id="KW-0812">Transmembrane</keyword>
<evidence type="ECO:0000256" key="3">
    <source>
        <dbReference type="ARBA" id="ARBA00022692"/>
    </source>
</evidence>
<dbReference type="PANTHER" id="PTHR10556">
    <property type="entry name" value="3-OXO-5-ALPHA-STEROID 4-DEHYDROGENASE"/>
    <property type="match status" value="1"/>
</dbReference>
<dbReference type="Pfam" id="PF02544">
    <property type="entry name" value="Steroid_dh"/>
    <property type="match status" value="1"/>
</dbReference>
<feature type="transmembrane region" description="Helical" evidence="6">
    <location>
        <begin position="167"/>
        <end position="186"/>
    </location>
</feature>
<feature type="domain" description="3-oxo-5-alpha-steroid 4-dehydrogenase C-terminal" evidence="7">
    <location>
        <begin position="198"/>
        <end position="307"/>
    </location>
</feature>
<feature type="transmembrane region" description="Helical" evidence="6">
    <location>
        <begin position="128"/>
        <end position="146"/>
    </location>
</feature>
<feature type="transmembrane region" description="Helical" evidence="6">
    <location>
        <begin position="198"/>
        <end position="216"/>
    </location>
</feature>
<dbReference type="InterPro" id="IPR039357">
    <property type="entry name" value="SRD5A/TECR"/>
</dbReference>
<gene>
    <name evidence="8" type="ORF">V6N11_070362</name>
</gene>
<comment type="subcellular location">
    <subcellularLocation>
        <location evidence="1">Membrane</location>
        <topology evidence="1">Multi-pass membrane protein</topology>
    </subcellularLocation>
</comment>
<keyword evidence="5 6" id="KW-0472">Membrane</keyword>
<evidence type="ECO:0000256" key="2">
    <source>
        <dbReference type="ARBA" id="ARBA00007742"/>
    </source>
</evidence>
<feature type="transmembrane region" description="Helical" evidence="6">
    <location>
        <begin position="35"/>
        <end position="53"/>
    </location>
</feature>
<evidence type="ECO:0000256" key="5">
    <source>
        <dbReference type="ARBA" id="ARBA00023136"/>
    </source>
</evidence>
<dbReference type="Gene3D" id="1.20.120.1630">
    <property type="match status" value="1"/>
</dbReference>
<dbReference type="EMBL" id="JBBPBN010000040">
    <property type="protein sequence ID" value="KAK8999186.1"/>
    <property type="molecule type" value="Genomic_DNA"/>
</dbReference>
<keyword evidence="9" id="KW-1185">Reference proteome</keyword>
<evidence type="ECO:0000259" key="7">
    <source>
        <dbReference type="Pfam" id="PF02544"/>
    </source>
</evidence>
<reference evidence="8 9" key="1">
    <citation type="journal article" date="2024" name="G3 (Bethesda)">
        <title>Genome assembly of Hibiscus sabdariffa L. provides insights into metabolisms of medicinal natural products.</title>
        <authorList>
            <person name="Kim T."/>
        </authorList>
    </citation>
    <scope>NUCLEOTIDE SEQUENCE [LARGE SCALE GENOMIC DNA]</scope>
    <source>
        <strain evidence="8">TK-2024</strain>
        <tissue evidence="8">Old leaves</tissue>
    </source>
</reference>
<evidence type="ECO:0000313" key="9">
    <source>
        <dbReference type="Proteomes" id="UP001396334"/>
    </source>
</evidence>
<dbReference type="PROSITE" id="PS50244">
    <property type="entry name" value="S5A_REDUCTASE"/>
    <property type="match status" value="1"/>
</dbReference>
<feature type="transmembrane region" description="Helical" evidence="6">
    <location>
        <begin position="12"/>
        <end position="29"/>
    </location>
</feature>
<evidence type="ECO:0000256" key="4">
    <source>
        <dbReference type="ARBA" id="ARBA00022989"/>
    </source>
</evidence>
<dbReference type="PANTHER" id="PTHR10556:SF51">
    <property type="entry name" value="STEROID 5-ALPHA-REDUCTASE DET2-LIKE"/>
    <property type="match status" value="1"/>
</dbReference>
<feature type="transmembrane region" description="Helical" evidence="6">
    <location>
        <begin position="81"/>
        <end position="101"/>
    </location>
</feature>
<keyword evidence="4 6" id="KW-1133">Transmembrane helix</keyword>
<organism evidence="8 9">
    <name type="scientific">Hibiscus sabdariffa</name>
    <name type="common">roselle</name>
    <dbReference type="NCBI Taxonomy" id="183260"/>
    <lineage>
        <taxon>Eukaryota</taxon>
        <taxon>Viridiplantae</taxon>
        <taxon>Streptophyta</taxon>
        <taxon>Embryophyta</taxon>
        <taxon>Tracheophyta</taxon>
        <taxon>Spermatophyta</taxon>
        <taxon>Magnoliopsida</taxon>
        <taxon>eudicotyledons</taxon>
        <taxon>Gunneridae</taxon>
        <taxon>Pentapetalae</taxon>
        <taxon>rosids</taxon>
        <taxon>malvids</taxon>
        <taxon>Malvales</taxon>
        <taxon>Malvaceae</taxon>
        <taxon>Malvoideae</taxon>
        <taxon>Hibiscus</taxon>
    </lineage>
</organism>
<evidence type="ECO:0000256" key="6">
    <source>
        <dbReference type="SAM" id="Phobius"/>
    </source>
</evidence>